<feature type="compositionally biased region" description="Polar residues" evidence="1">
    <location>
        <begin position="52"/>
        <end position="63"/>
    </location>
</feature>
<organism evidence="2 3">
    <name type="scientific">Botrytis tulipae</name>
    <dbReference type="NCBI Taxonomy" id="87230"/>
    <lineage>
        <taxon>Eukaryota</taxon>
        <taxon>Fungi</taxon>
        <taxon>Dikarya</taxon>
        <taxon>Ascomycota</taxon>
        <taxon>Pezizomycotina</taxon>
        <taxon>Leotiomycetes</taxon>
        <taxon>Helotiales</taxon>
        <taxon>Sclerotiniaceae</taxon>
        <taxon>Botrytis</taxon>
    </lineage>
</organism>
<protein>
    <submittedName>
        <fullName evidence="2">Uncharacterized protein</fullName>
    </submittedName>
</protein>
<feature type="region of interest" description="Disordered" evidence="1">
    <location>
        <begin position="46"/>
        <end position="70"/>
    </location>
</feature>
<feature type="region of interest" description="Disordered" evidence="1">
    <location>
        <begin position="1"/>
        <end position="20"/>
    </location>
</feature>
<sequence>MILIMSERDKPTVSPQEKNSTVSLWGLDSLAEPGHANLMKKDSMNKADGSLFGSTRKSLQASTSRREVMDSKDTTIVDAVVQNPTKNDITMKNNLGEEMKMNLDFGLMRSGPPSWDGNSEEDKKSETLHFNLKESNSG</sequence>
<name>A0A4Z1EX67_9HELO</name>
<feature type="region of interest" description="Disordered" evidence="1">
    <location>
        <begin position="105"/>
        <end position="138"/>
    </location>
</feature>
<dbReference type="OrthoDB" id="3564646at2759"/>
<gene>
    <name evidence="2" type="ORF">BTUL_0032g00730</name>
</gene>
<dbReference type="Proteomes" id="UP000297777">
    <property type="component" value="Unassembled WGS sequence"/>
</dbReference>
<evidence type="ECO:0000313" key="3">
    <source>
        <dbReference type="Proteomes" id="UP000297777"/>
    </source>
</evidence>
<proteinExistence type="predicted"/>
<evidence type="ECO:0000313" key="2">
    <source>
        <dbReference type="EMBL" id="TGO16110.1"/>
    </source>
</evidence>
<accession>A0A4Z1EX67</accession>
<dbReference type="EMBL" id="PQXH01000032">
    <property type="protein sequence ID" value="TGO16110.1"/>
    <property type="molecule type" value="Genomic_DNA"/>
</dbReference>
<dbReference type="AlphaFoldDB" id="A0A4Z1EX67"/>
<keyword evidence="3" id="KW-1185">Reference proteome</keyword>
<feature type="compositionally biased region" description="Basic and acidic residues" evidence="1">
    <location>
        <begin position="1"/>
        <end position="11"/>
    </location>
</feature>
<comment type="caution">
    <text evidence="2">The sequence shown here is derived from an EMBL/GenBank/DDBJ whole genome shotgun (WGS) entry which is preliminary data.</text>
</comment>
<reference evidence="2 3" key="1">
    <citation type="submission" date="2017-12" db="EMBL/GenBank/DDBJ databases">
        <title>Comparative genomics of Botrytis spp.</title>
        <authorList>
            <person name="Valero-Jimenez C.A."/>
            <person name="Tapia P."/>
            <person name="Veloso J."/>
            <person name="Silva-Moreno E."/>
            <person name="Staats M."/>
            <person name="Valdes J.H."/>
            <person name="Van Kan J.A.L."/>
        </authorList>
    </citation>
    <scope>NUCLEOTIDE SEQUENCE [LARGE SCALE GENOMIC DNA]</scope>
    <source>
        <strain evidence="2 3">Bt9001</strain>
    </source>
</reference>
<evidence type="ECO:0000256" key="1">
    <source>
        <dbReference type="SAM" id="MobiDB-lite"/>
    </source>
</evidence>